<dbReference type="GO" id="GO:0008270">
    <property type="term" value="F:zinc ion binding"/>
    <property type="evidence" value="ECO:0007669"/>
    <property type="project" value="InterPro"/>
</dbReference>
<keyword evidence="5" id="KW-1185">Reference proteome</keyword>
<dbReference type="InterPro" id="IPR003870">
    <property type="entry name" value="DUF222"/>
</dbReference>
<feature type="domain" description="HNH nuclease" evidence="3">
    <location>
        <begin position="364"/>
        <end position="416"/>
    </location>
</feature>
<keyword evidence="4" id="KW-0540">Nuclease</keyword>
<dbReference type="GO" id="GO:0003676">
    <property type="term" value="F:nucleic acid binding"/>
    <property type="evidence" value="ECO:0007669"/>
    <property type="project" value="InterPro"/>
</dbReference>
<feature type="compositionally biased region" description="Basic and acidic residues" evidence="2">
    <location>
        <begin position="421"/>
        <end position="445"/>
    </location>
</feature>
<evidence type="ECO:0000256" key="1">
    <source>
        <dbReference type="ARBA" id="ARBA00023450"/>
    </source>
</evidence>
<evidence type="ECO:0000313" key="5">
    <source>
        <dbReference type="Proteomes" id="UP000182237"/>
    </source>
</evidence>
<keyword evidence="4" id="KW-0378">Hydrolase</keyword>
<dbReference type="CDD" id="cd00085">
    <property type="entry name" value="HNHc"/>
    <property type="match status" value="1"/>
</dbReference>
<dbReference type="InterPro" id="IPR003615">
    <property type="entry name" value="HNH_nuc"/>
</dbReference>
<feature type="compositionally biased region" description="Basic and acidic residues" evidence="2">
    <location>
        <begin position="118"/>
        <end position="129"/>
    </location>
</feature>
<dbReference type="EMBL" id="LT629765">
    <property type="protein sequence ID" value="SDS69685.1"/>
    <property type="molecule type" value="Genomic_DNA"/>
</dbReference>
<dbReference type="Proteomes" id="UP000182237">
    <property type="component" value="Chromosome I"/>
</dbReference>
<gene>
    <name evidence="4" type="ORF">SAMN04488539_2193</name>
</gene>
<dbReference type="RefSeq" id="WP_155860795.1">
    <property type="nucleotide sequence ID" value="NZ_LT629765.1"/>
</dbReference>
<name>A0A1H1UB27_9CORY</name>
<comment type="similarity">
    <text evidence="1">Belongs to the Rv1128c/1148c/1588c/1702c/1945/3466 family.</text>
</comment>
<protein>
    <submittedName>
        <fullName evidence="4">HNH endonuclease</fullName>
    </submittedName>
</protein>
<dbReference type="GO" id="GO:0004519">
    <property type="term" value="F:endonuclease activity"/>
    <property type="evidence" value="ECO:0007669"/>
    <property type="project" value="UniProtKB-KW"/>
</dbReference>
<dbReference type="AlphaFoldDB" id="A0A1H1UB27"/>
<keyword evidence="4" id="KW-0255">Endonuclease</keyword>
<dbReference type="eggNOG" id="COG1403">
    <property type="taxonomic scope" value="Bacteria"/>
</dbReference>
<dbReference type="Gene3D" id="1.10.30.50">
    <property type="match status" value="1"/>
</dbReference>
<dbReference type="OrthoDB" id="4398180at2"/>
<dbReference type="Pfam" id="PF02720">
    <property type="entry name" value="DUF222"/>
    <property type="match status" value="1"/>
</dbReference>
<evidence type="ECO:0000313" key="4">
    <source>
        <dbReference type="EMBL" id="SDS69685.1"/>
    </source>
</evidence>
<evidence type="ECO:0000256" key="2">
    <source>
        <dbReference type="SAM" id="MobiDB-lite"/>
    </source>
</evidence>
<sequence length="474" mass="51261">MSTSLSTPLGSLVDAITSATSDLSAIFSTPDDLTFGAVRADMERLYASLDALAAIDAAYAYLADRDGAGEVVGANHATQYFVDVLGLSRAEARSRITRGHDLYGEPVVPDIPADSEPTPERERAREKRLERARRARAAARSRAGAVSAEKHKVIQYALRDLNEHATPGYDELHAEALAHATGCGPEELRRWLRDNVRRANLRGRDYDGEKDPHAAWKKRSISFGRPDADGLGRVTLQLARGEMALLKALIEPGYAPGTNVSTDPAEDTRTRAQRGHDQLVAILHSYEHGKQQRGRGAASVVLSLTAEDLTSSDRDTLFATNTGIDLDAHDILRLGLSGTDFILELDPVTALPLSLGRTRLASVGQKLALLATQGVCAWAGCDRPGMELEGHHIVAWKNGGLTDISNLAGLCREHHRCVNDDRDGARNKGHVDINRTTGRVEHHPADGSPPRTNETHGYRTSAGARIRHRAGPAA</sequence>
<accession>A0A1H1UB27</accession>
<reference evidence="4 5" key="1">
    <citation type="submission" date="2016-10" db="EMBL/GenBank/DDBJ databases">
        <authorList>
            <person name="de Groot N.N."/>
        </authorList>
    </citation>
    <scope>NUCLEOTIDE SEQUENCE [LARGE SCALE GENOMIC DNA]</scope>
    <source>
        <strain evidence="4 5">DSM 45434</strain>
    </source>
</reference>
<feature type="region of interest" description="Disordered" evidence="2">
    <location>
        <begin position="103"/>
        <end position="129"/>
    </location>
</feature>
<proteinExistence type="inferred from homology"/>
<dbReference type="InterPro" id="IPR002711">
    <property type="entry name" value="HNH"/>
</dbReference>
<evidence type="ECO:0000259" key="3">
    <source>
        <dbReference type="SMART" id="SM00507"/>
    </source>
</evidence>
<dbReference type="STRING" id="1203190.GCA_000312345_00743"/>
<feature type="compositionally biased region" description="Basic residues" evidence="2">
    <location>
        <begin position="465"/>
        <end position="474"/>
    </location>
</feature>
<dbReference type="SMART" id="SM00507">
    <property type="entry name" value="HNHc"/>
    <property type="match status" value="1"/>
</dbReference>
<organism evidence="4 5">
    <name type="scientific">Corynebacterium timonense</name>
    <dbReference type="NCBI Taxonomy" id="441500"/>
    <lineage>
        <taxon>Bacteria</taxon>
        <taxon>Bacillati</taxon>
        <taxon>Actinomycetota</taxon>
        <taxon>Actinomycetes</taxon>
        <taxon>Mycobacteriales</taxon>
        <taxon>Corynebacteriaceae</taxon>
        <taxon>Corynebacterium</taxon>
    </lineage>
</organism>
<feature type="region of interest" description="Disordered" evidence="2">
    <location>
        <begin position="421"/>
        <end position="474"/>
    </location>
</feature>
<dbReference type="Pfam" id="PF01844">
    <property type="entry name" value="HNH"/>
    <property type="match status" value="1"/>
</dbReference>